<gene>
    <name evidence="2" type="ORF">RHP80_05875</name>
</gene>
<dbReference type="SUPFAM" id="SSF54523">
    <property type="entry name" value="Pili subunits"/>
    <property type="match status" value="1"/>
</dbReference>
<dbReference type="InterPro" id="IPR032092">
    <property type="entry name" value="PilW"/>
</dbReference>
<accession>A0AB38YYY2</accession>
<dbReference type="Proteomes" id="UP001256400">
    <property type="component" value="Chromosome"/>
</dbReference>
<dbReference type="RefSeq" id="WP_309011750.1">
    <property type="nucleotide sequence ID" value="NZ_CP134206.1"/>
</dbReference>
<keyword evidence="1" id="KW-1133">Transmembrane helix</keyword>
<dbReference type="GO" id="GO:0043683">
    <property type="term" value="P:type IV pilus assembly"/>
    <property type="evidence" value="ECO:0007669"/>
    <property type="project" value="InterPro"/>
</dbReference>
<dbReference type="NCBIfam" id="TIGR02532">
    <property type="entry name" value="IV_pilin_GFxxxE"/>
    <property type="match status" value="1"/>
</dbReference>
<feature type="transmembrane region" description="Helical" evidence="1">
    <location>
        <begin position="12"/>
        <end position="33"/>
    </location>
</feature>
<evidence type="ECO:0000256" key="1">
    <source>
        <dbReference type="SAM" id="Phobius"/>
    </source>
</evidence>
<dbReference type="EMBL" id="CP134206">
    <property type="protein sequence ID" value="WND06671.1"/>
    <property type="molecule type" value="Genomic_DNA"/>
</dbReference>
<reference evidence="2" key="1">
    <citation type="submission" date="2023-09" db="EMBL/GenBank/DDBJ databases">
        <title>Acinetobacter soli.</title>
        <authorList>
            <person name="Kim B."/>
            <person name="Kim D."/>
            <person name="Park D."/>
        </authorList>
    </citation>
    <scope>NUCLEOTIDE SEQUENCE</scope>
    <source>
        <strain evidence="2">2023.05</strain>
    </source>
</reference>
<dbReference type="AlphaFoldDB" id="A0AB38YYY2"/>
<keyword evidence="1" id="KW-0812">Transmembrane</keyword>
<dbReference type="Pfam" id="PF16074">
    <property type="entry name" value="PilW"/>
    <property type="match status" value="1"/>
</dbReference>
<dbReference type="PROSITE" id="PS00409">
    <property type="entry name" value="PROKAR_NTER_METHYL"/>
    <property type="match status" value="1"/>
</dbReference>
<organism evidence="2 3">
    <name type="scientific">Acinetobacter soli</name>
    <dbReference type="NCBI Taxonomy" id="487316"/>
    <lineage>
        <taxon>Bacteria</taxon>
        <taxon>Pseudomonadati</taxon>
        <taxon>Pseudomonadota</taxon>
        <taxon>Gammaproteobacteria</taxon>
        <taxon>Moraxellales</taxon>
        <taxon>Moraxellaceae</taxon>
        <taxon>Acinetobacter</taxon>
    </lineage>
</organism>
<protein>
    <submittedName>
        <fullName evidence="2">PilW family protein</fullName>
    </submittedName>
</protein>
<evidence type="ECO:0000313" key="3">
    <source>
        <dbReference type="Proteomes" id="UP001256400"/>
    </source>
</evidence>
<sequence>MTRLHQAGFTLIELMVAITLGLLITAAAIQLYLTSVTSFNVQKAMSNIQDSASFGVNYILDDVRKANLSASSAYINDQQANAGLLLTASNVSDQVSGKYLLTLAETALTKSAVGDSNVDQKSDQLTIRYQATQSDYDCTGKTLAAGTYVAQRYFVGSDKALRCVADQYMRNGNTITAVDGKPKTTLDLSGAGQIIIPSVDYMRIKVGYVKGALNNPTALNYVSVADYLDTAKTPAMSKNIDGISQQIKPYINVIQIGLLVQSNETAGNDVNVRNRNKKTFDVLGQSVALNSTNQDTRLRQVVTQTISLRNAMGWVEEGYVTQ</sequence>
<name>A0AB38YYY2_9GAMM</name>
<proteinExistence type="predicted"/>
<dbReference type="InterPro" id="IPR012902">
    <property type="entry name" value="N_methyl_site"/>
</dbReference>
<keyword evidence="1" id="KW-0472">Membrane</keyword>
<dbReference type="Pfam" id="PF07963">
    <property type="entry name" value="N_methyl"/>
    <property type="match status" value="1"/>
</dbReference>
<dbReference type="InterPro" id="IPR045584">
    <property type="entry name" value="Pilin-like"/>
</dbReference>
<evidence type="ECO:0000313" key="2">
    <source>
        <dbReference type="EMBL" id="WND06671.1"/>
    </source>
</evidence>